<dbReference type="EMBL" id="CACRXK020040699">
    <property type="protein sequence ID" value="CAB4045631.1"/>
    <property type="molecule type" value="Genomic_DNA"/>
</dbReference>
<dbReference type="InterPro" id="IPR036291">
    <property type="entry name" value="NAD(P)-bd_dom_sf"/>
</dbReference>
<dbReference type="Gene3D" id="3.40.50.720">
    <property type="entry name" value="NAD(P)-binding Rossmann-like Domain"/>
    <property type="match status" value="1"/>
</dbReference>
<name>A0A7D9KI04_PARCT</name>
<evidence type="ECO:0000259" key="1">
    <source>
        <dbReference type="Pfam" id="PF01370"/>
    </source>
</evidence>
<organism evidence="2 3">
    <name type="scientific">Paramuricea clavata</name>
    <name type="common">Red gorgonian</name>
    <name type="synonym">Violescent sea-whip</name>
    <dbReference type="NCBI Taxonomy" id="317549"/>
    <lineage>
        <taxon>Eukaryota</taxon>
        <taxon>Metazoa</taxon>
        <taxon>Cnidaria</taxon>
        <taxon>Anthozoa</taxon>
        <taxon>Octocorallia</taxon>
        <taxon>Malacalcyonacea</taxon>
        <taxon>Plexauridae</taxon>
        <taxon>Paramuricea</taxon>
    </lineage>
</organism>
<accession>A0A7D9KI04</accession>
<feature type="domain" description="NAD-dependent epimerase/dehydratase" evidence="1">
    <location>
        <begin position="15"/>
        <end position="78"/>
    </location>
</feature>
<feature type="non-terminal residue" evidence="2">
    <location>
        <position position="81"/>
    </location>
</feature>
<dbReference type="InterPro" id="IPR001509">
    <property type="entry name" value="Epimerase_deHydtase"/>
</dbReference>
<keyword evidence="3" id="KW-1185">Reference proteome</keyword>
<dbReference type="OrthoDB" id="16464at2759"/>
<protein>
    <submittedName>
        <fullName evidence="2">Sterol-4-alpha-carboxylate 3-dehydrogenase, decarboxylating-like</fullName>
    </submittedName>
</protein>
<feature type="non-terminal residue" evidence="2">
    <location>
        <position position="1"/>
    </location>
</feature>
<dbReference type="Proteomes" id="UP001152795">
    <property type="component" value="Unassembled WGS sequence"/>
</dbReference>
<evidence type="ECO:0000313" key="2">
    <source>
        <dbReference type="EMBL" id="CAB4045631.1"/>
    </source>
</evidence>
<dbReference type="Pfam" id="PF01370">
    <property type="entry name" value="Epimerase"/>
    <property type="match status" value="1"/>
</dbReference>
<dbReference type="SUPFAM" id="SSF51735">
    <property type="entry name" value="NAD(P)-binding Rossmann-fold domains"/>
    <property type="match status" value="1"/>
</dbReference>
<reference evidence="2" key="1">
    <citation type="submission" date="2020-04" db="EMBL/GenBank/DDBJ databases">
        <authorList>
            <person name="Alioto T."/>
            <person name="Alioto T."/>
            <person name="Gomez Garrido J."/>
        </authorList>
    </citation>
    <scope>NUCLEOTIDE SEQUENCE</scope>
    <source>
        <strain evidence="2">A484AB</strain>
    </source>
</reference>
<dbReference type="AlphaFoldDB" id="A0A7D9KI04"/>
<proteinExistence type="predicted"/>
<comment type="caution">
    <text evidence="2">The sequence shown here is derived from an EMBL/GenBank/DDBJ whole genome shotgun (WGS) entry which is preliminary data.</text>
</comment>
<gene>
    <name evidence="2" type="ORF">PACLA_8A088604</name>
</gene>
<sequence>PRLSLCNFVLFLFPASAEKAFSDAPFDFCINLAAETKYGQSEEVYKEGVVKVSLNCARQAAKSGIKRFIEVSTGQVYSGDK</sequence>
<evidence type="ECO:0000313" key="3">
    <source>
        <dbReference type="Proteomes" id="UP001152795"/>
    </source>
</evidence>